<dbReference type="EMBL" id="JAUCMX010000026">
    <property type="protein sequence ID" value="KAK3510015.1"/>
    <property type="molecule type" value="Genomic_DNA"/>
</dbReference>
<protein>
    <submittedName>
        <fullName evidence="1">Uncharacterized protein</fullName>
    </submittedName>
</protein>
<name>A0AAE0UKX6_9TELE</name>
<feature type="non-terminal residue" evidence="1">
    <location>
        <position position="114"/>
    </location>
</feature>
<evidence type="ECO:0000313" key="2">
    <source>
        <dbReference type="Proteomes" id="UP001274896"/>
    </source>
</evidence>
<sequence>MIKVMYQDAEIVLKINGGLSAPFKVKRGIGRGCSLSVLNVFNIKHGLCSSVDPLSLAPGRAIIGGEDKWTLGGHGGLVVSTFCLTPPGLGVRFPPPPVCVEFACSPPCLGGFLR</sequence>
<keyword evidence="2" id="KW-1185">Reference proteome</keyword>
<gene>
    <name evidence="1" type="ORF">QTP70_025319</name>
</gene>
<accession>A0AAE0UKX6</accession>
<organism evidence="1 2">
    <name type="scientific">Hemibagrus guttatus</name>
    <dbReference type="NCBI Taxonomy" id="175788"/>
    <lineage>
        <taxon>Eukaryota</taxon>
        <taxon>Metazoa</taxon>
        <taxon>Chordata</taxon>
        <taxon>Craniata</taxon>
        <taxon>Vertebrata</taxon>
        <taxon>Euteleostomi</taxon>
        <taxon>Actinopterygii</taxon>
        <taxon>Neopterygii</taxon>
        <taxon>Teleostei</taxon>
        <taxon>Ostariophysi</taxon>
        <taxon>Siluriformes</taxon>
        <taxon>Bagridae</taxon>
        <taxon>Hemibagrus</taxon>
    </lineage>
</organism>
<proteinExistence type="predicted"/>
<reference evidence="1" key="1">
    <citation type="submission" date="2023-06" db="EMBL/GenBank/DDBJ databases">
        <title>Male Hemibagrus guttatus genome.</title>
        <authorList>
            <person name="Bian C."/>
        </authorList>
    </citation>
    <scope>NUCLEOTIDE SEQUENCE</scope>
    <source>
        <strain evidence="1">Male_cb2023</strain>
        <tissue evidence="1">Muscle</tissue>
    </source>
</reference>
<evidence type="ECO:0000313" key="1">
    <source>
        <dbReference type="EMBL" id="KAK3510015.1"/>
    </source>
</evidence>
<dbReference type="AlphaFoldDB" id="A0AAE0UKX6"/>
<dbReference type="Proteomes" id="UP001274896">
    <property type="component" value="Unassembled WGS sequence"/>
</dbReference>
<comment type="caution">
    <text evidence="1">The sequence shown here is derived from an EMBL/GenBank/DDBJ whole genome shotgun (WGS) entry which is preliminary data.</text>
</comment>